<protein>
    <submittedName>
        <fullName evidence="8">Pilin</fullName>
    </submittedName>
</protein>
<dbReference type="InterPro" id="IPR028188">
    <property type="entry name" value="Pilin_PilA"/>
</dbReference>
<dbReference type="PANTHER" id="PTHR30093">
    <property type="entry name" value="GENERAL SECRETION PATHWAY PROTEIN G"/>
    <property type="match status" value="1"/>
</dbReference>
<dbReference type="InterPro" id="IPR012902">
    <property type="entry name" value="N_methyl_site"/>
</dbReference>
<dbReference type="PANTHER" id="PTHR30093:SF44">
    <property type="entry name" value="TYPE II SECRETION SYSTEM CORE PROTEIN G"/>
    <property type="match status" value="1"/>
</dbReference>
<evidence type="ECO:0000256" key="3">
    <source>
        <dbReference type="ARBA" id="ARBA00022692"/>
    </source>
</evidence>
<dbReference type="AlphaFoldDB" id="V5J1V0"/>
<sequence length="211" mass="22722">MRVSRFNPRNHGFTLIELMIVVAIIGILAAIAIPNFIKFQARSKQSEAKTNLKALYTAQKSFFSEKDRYSNYANEIGFAPERGNRYGYIVSDLGVPELRTDATVTISDTEGIGAISYDSFRFGGTAERPTFAAAHFAAAAGGWSTAWGVQEECPNCNFLAGASGNADNEEGLDNWLIAGFEGEGSLSGCSEEGTVSSGTPYNDRNDVACDE</sequence>
<keyword evidence="3 7" id="KW-0812">Transmembrane</keyword>
<organism evidence="8">
    <name type="scientific">Myxococcus sp. 004-62</name>
    <dbReference type="NCBI Taxonomy" id="1260139"/>
    <lineage>
        <taxon>Bacteria</taxon>
        <taxon>Pseudomonadati</taxon>
        <taxon>Myxococcota</taxon>
        <taxon>Myxococcia</taxon>
        <taxon>Myxococcales</taxon>
        <taxon>Cystobacterineae</taxon>
        <taxon>Myxococcaceae</taxon>
        <taxon>Myxococcus</taxon>
    </lineage>
</organism>
<comment type="subcellular location">
    <subcellularLocation>
        <location evidence="1">Membrane</location>
        <topology evidence="1">Single-pass membrane protein</topology>
    </subcellularLocation>
</comment>
<evidence type="ECO:0000256" key="4">
    <source>
        <dbReference type="ARBA" id="ARBA00022989"/>
    </source>
</evidence>
<keyword evidence="2" id="KW-0488">Methylation</keyword>
<feature type="transmembrane region" description="Helical" evidence="7">
    <location>
        <begin position="12"/>
        <end position="37"/>
    </location>
</feature>
<evidence type="ECO:0000256" key="2">
    <source>
        <dbReference type="ARBA" id="ARBA00022481"/>
    </source>
</evidence>
<dbReference type="SUPFAM" id="SSF54523">
    <property type="entry name" value="Pili subunits"/>
    <property type="match status" value="1"/>
</dbReference>
<reference evidence="8" key="1">
    <citation type="submission" date="2012-11" db="EMBL/GenBank/DDBJ databases">
        <title>Myxococcus type IV pilus involves in the social motility via a non-strain-specific pattern, but in a strain-specific pattern for self-recognition.</title>
        <authorList>
            <person name="Pan H.W."/>
            <person name="Zhou X.W."/>
            <person name="Li Y.Z."/>
        </authorList>
    </citation>
    <scope>NUCLEOTIDE SEQUENCE</scope>
    <source>
        <strain evidence="8">004-62</strain>
    </source>
</reference>
<proteinExistence type="predicted"/>
<evidence type="ECO:0000256" key="5">
    <source>
        <dbReference type="ARBA" id="ARBA00023136"/>
    </source>
</evidence>
<evidence type="ECO:0000256" key="6">
    <source>
        <dbReference type="SAM" id="MobiDB-lite"/>
    </source>
</evidence>
<name>V5J1V0_9BACT</name>
<dbReference type="Gene3D" id="3.30.700.10">
    <property type="entry name" value="Glycoprotein, Type 4 Pilin"/>
    <property type="match status" value="1"/>
</dbReference>
<dbReference type="NCBIfam" id="TIGR02532">
    <property type="entry name" value="IV_pilin_GFxxxE"/>
    <property type="match status" value="1"/>
</dbReference>
<evidence type="ECO:0000313" key="8">
    <source>
        <dbReference type="EMBL" id="AFX67145.1"/>
    </source>
</evidence>
<dbReference type="InterPro" id="IPR045584">
    <property type="entry name" value="Pilin-like"/>
</dbReference>
<feature type="region of interest" description="Disordered" evidence="6">
    <location>
        <begin position="188"/>
        <end position="211"/>
    </location>
</feature>
<evidence type="ECO:0000256" key="1">
    <source>
        <dbReference type="ARBA" id="ARBA00004167"/>
    </source>
</evidence>
<dbReference type="Pfam" id="PF14245">
    <property type="entry name" value="Pilin_PilA"/>
    <property type="match status" value="1"/>
</dbReference>
<dbReference type="Pfam" id="PF07963">
    <property type="entry name" value="N_methyl"/>
    <property type="match status" value="1"/>
</dbReference>
<evidence type="ECO:0000256" key="7">
    <source>
        <dbReference type="SAM" id="Phobius"/>
    </source>
</evidence>
<gene>
    <name evidence="8" type="primary">pilA</name>
</gene>
<dbReference type="GO" id="GO:0016020">
    <property type="term" value="C:membrane"/>
    <property type="evidence" value="ECO:0007669"/>
    <property type="project" value="UniProtKB-SubCell"/>
</dbReference>
<keyword evidence="5 7" id="KW-0472">Membrane</keyword>
<accession>V5J1V0</accession>
<dbReference type="EMBL" id="KC169873">
    <property type="protein sequence ID" value="AFX67145.1"/>
    <property type="molecule type" value="Genomic_DNA"/>
</dbReference>
<keyword evidence="4 7" id="KW-1133">Transmembrane helix</keyword>
<dbReference type="PROSITE" id="PS00409">
    <property type="entry name" value="PROKAR_NTER_METHYL"/>
    <property type="match status" value="1"/>
</dbReference>